<evidence type="ECO:0000256" key="4">
    <source>
        <dbReference type="ARBA" id="ARBA00022837"/>
    </source>
</evidence>
<keyword evidence="5" id="KW-0843">Virulence</keyword>
<dbReference type="PROSITE" id="PS00330">
    <property type="entry name" value="HEMOLYSIN_CALCIUM"/>
    <property type="match status" value="3"/>
</dbReference>
<dbReference type="SUPFAM" id="SSF56837">
    <property type="entry name" value="Colicin"/>
    <property type="match status" value="1"/>
</dbReference>
<dbReference type="Gene3D" id="2.150.10.10">
    <property type="entry name" value="Serralysin-like metalloprotease, C-terminal"/>
    <property type="match status" value="4"/>
</dbReference>
<keyword evidence="3" id="KW-0677">Repeat</keyword>
<dbReference type="PRINTS" id="PR01488">
    <property type="entry name" value="RTXTOXINA"/>
</dbReference>
<dbReference type="GO" id="GO:0016020">
    <property type="term" value="C:membrane"/>
    <property type="evidence" value="ECO:0007669"/>
    <property type="project" value="UniProtKB-SubCell"/>
</dbReference>
<dbReference type="PANTHER" id="PTHR39431:SF1">
    <property type="entry name" value="FRPA_C-RELATED PROTEIN"/>
    <property type="match status" value="1"/>
</dbReference>
<protein>
    <recommendedName>
        <fullName evidence="7">Haemolysin-type calcium binding-related domain-containing protein</fullName>
    </recommendedName>
</protein>
<accession>A0A6J5DGR7</accession>
<dbReference type="InterPro" id="IPR003995">
    <property type="entry name" value="RTX_toxin_determinant-A"/>
</dbReference>
<dbReference type="GO" id="GO:0005576">
    <property type="term" value="C:extracellular region"/>
    <property type="evidence" value="ECO:0007669"/>
    <property type="project" value="InterPro"/>
</dbReference>
<dbReference type="EMBL" id="CADIKF010000009">
    <property type="protein sequence ID" value="CAB3752654.1"/>
    <property type="molecule type" value="Genomic_DNA"/>
</dbReference>
<organism evidence="8 9">
    <name type="scientific">Paraburkholderia solisilvae</name>
    <dbReference type="NCBI Taxonomy" id="624376"/>
    <lineage>
        <taxon>Bacteria</taxon>
        <taxon>Pseudomonadati</taxon>
        <taxon>Pseudomonadota</taxon>
        <taxon>Betaproteobacteria</taxon>
        <taxon>Burkholderiales</taxon>
        <taxon>Burkholderiaceae</taxon>
        <taxon>Paraburkholderia</taxon>
    </lineage>
</organism>
<dbReference type="PRINTS" id="PR00313">
    <property type="entry name" value="CABNDNGRPT"/>
</dbReference>
<keyword evidence="4" id="KW-0106">Calcium</keyword>
<evidence type="ECO:0000256" key="6">
    <source>
        <dbReference type="ARBA" id="ARBA00023136"/>
    </source>
</evidence>
<name>A0A6J5DGR7_9BURK</name>
<dbReference type="GO" id="GO:0090729">
    <property type="term" value="F:toxin activity"/>
    <property type="evidence" value="ECO:0007669"/>
    <property type="project" value="UniProtKB-KW"/>
</dbReference>
<evidence type="ECO:0000313" key="9">
    <source>
        <dbReference type="Proteomes" id="UP000494329"/>
    </source>
</evidence>
<evidence type="ECO:0000256" key="5">
    <source>
        <dbReference type="ARBA" id="ARBA00023026"/>
    </source>
</evidence>
<dbReference type="InterPro" id="IPR038283">
    <property type="entry name" value="Channel_colicin_C_sf"/>
</dbReference>
<evidence type="ECO:0000259" key="7">
    <source>
        <dbReference type="Pfam" id="PF06594"/>
    </source>
</evidence>
<dbReference type="InterPro" id="IPR001343">
    <property type="entry name" value="Hemolysn_Ca-bd"/>
</dbReference>
<comment type="subcellular location">
    <subcellularLocation>
        <location evidence="1">Membrane</location>
    </subcellularLocation>
</comment>
<reference evidence="8 9" key="1">
    <citation type="submission" date="2020-04" db="EMBL/GenBank/DDBJ databases">
        <authorList>
            <person name="De Canck E."/>
        </authorList>
    </citation>
    <scope>NUCLEOTIDE SEQUENCE [LARGE SCALE GENOMIC DNA]</scope>
    <source>
        <strain evidence="8 9">LMG 29739</strain>
    </source>
</reference>
<evidence type="ECO:0000256" key="2">
    <source>
        <dbReference type="ARBA" id="ARBA00022656"/>
    </source>
</evidence>
<dbReference type="SUPFAM" id="SSF51120">
    <property type="entry name" value="beta-Roll"/>
    <property type="match status" value="4"/>
</dbReference>
<feature type="domain" description="Haemolysin-type calcium binding-related" evidence="7">
    <location>
        <begin position="757"/>
        <end position="800"/>
    </location>
</feature>
<keyword evidence="9" id="KW-1185">Reference proteome</keyword>
<evidence type="ECO:0000256" key="1">
    <source>
        <dbReference type="ARBA" id="ARBA00004370"/>
    </source>
</evidence>
<evidence type="ECO:0000313" key="8">
    <source>
        <dbReference type="EMBL" id="CAB3752654.1"/>
    </source>
</evidence>
<dbReference type="Pfam" id="PF00353">
    <property type="entry name" value="HemolysinCabind"/>
    <property type="match status" value="4"/>
</dbReference>
<dbReference type="InterPro" id="IPR018511">
    <property type="entry name" value="Hemolysin-typ_Ca-bd_CS"/>
</dbReference>
<dbReference type="InterPro" id="IPR011049">
    <property type="entry name" value="Serralysin-like_metalloprot_C"/>
</dbReference>
<sequence>MVTVTKEQIENIVQLIDGNATDLWTFVTGGMSGASTWMVKTNNASAAQYESLGRSMADQAASLSRTLANLADGGGSTEERAFLNETARAMSARIEELRVGGASAYANYGKAIAEAAANERFMRGVAGASAIVDGLTLATSISEAQRTGNWAPVAGTLGSIVGTLGAGSPAAAAASIMAGALIPVVGVSAAIPLVLAVSGVVSVLGGKAGELTGLAIGNLLLGQNPLPDIDAFFKQFGLALNLVDPLVLDLNGDGIHTIGASASTAYFDFDGQGSRIHTGWISADDGFLVLDRNGNGHIDSGAELFSNFTPLANGALAPNGFDALKEFDVNKDGVIDSKDAIWSSLKVWRDANVDGRSEQGELVSLDALGIVAIRLSRDGTIRTLDDGNVVRATGSFIQIVDGVQVERTMQEVWFGQDTLHQRFDDVVPLREDVTSMAFVQGAGNVRDLWQAASLNTAAGAALRDVLGQLMSARTAEAQHALIEPLLRAWAATSNMATTQTLMASGKRTATGLATDPPWLDRLSVLEKMSGTMLGARSDGLVALSGTRGDYVKDAWSTLTDSVYVAIAMQSRWKPYLDAITYTIDANGYPCEKFDGLLAGVMSAEARVGAQEVAVLLAEFTRTFGEAWWHAGFDVRAQLHDYVEGHQSQDVLRGLAASGVIFGSGTLAGSAGRDFLLGSIGNDRLEGGEGDDLLDGGAGNDTLVGGRGSDTYVFGRNSGNDTIYEEYDAYGSDTDAVRFDANIHPQDVTVRRDGTSDDLLVTVAGSSNVLRIRNQLTQSGASFVYGVEQFRFADGTVWDKQAVALMTLRSTPGNDVLVGFSGDDLMDGGAGNDTLYGGRGSDTYVFGRNSGNDTIYEEYDANGKDTDVVQFDADIRPQDVTVRRDGTSDDLLVTVVGSSNVLRIRNQLTQSGASFVYGVEQFRFADGTVWDKQAVALMTLRSTPGNDVLVGFSGDDLMDGGAGNDTLYGGRGSDTYVFGRNSGNDTIYEEYDANGKDTDVVQFDADIRPQDVTVKRDGTSDDLLVTVVGSSNVLRIRNQLTQSGASFVYGVEQFRFADGTVWDKQAVALMTLRSTPGNDVLVGFSGDDLMDGGAGNDTLYGGRGSDTYVFGRNSGNDTIYEEYDANGKDTDVVQFDADIRPQDVTVKRDGTSDDLLVTVVGSSNVLRIRNQLTQSGASFVYGVEQFRFADGTVWDKTTINALSAAAQPKLLSLRAIPTALPDTEYPSEREIASRVDLLIDAMAGFAPAAISDAPWQRPDAASSLTAPVAVNYC</sequence>
<dbReference type="GO" id="GO:0005509">
    <property type="term" value="F:calcium ion binding"/>
    <property type="evidence" value="ECO:0007669"/>
    <property type="project" value="InterPro"/>
</dbReference>
<proteinExistence type="predicted"/>
<dbReference type="AlphaFoldDB" id="A0A6J5DGR7"/>
<dbReference type="Proteomes" id="UP000494329">
    <property type="component" value="Unassembled WGS sequence"/>
</dbReference>
<feature type="domain" description="Haemolysin-type calcium binding-related" evidence="7">
    <location>
        <begin position="889"/>
        <end position="932"/>
    </location>
</feature>
<dbReference type="InterPro" id="IPR010566">
    <property type="entry name" value="Haemolys_ca-bd"/>
</dbReference>
<keyword evidence="6" id="KW-0472">Membrane</keyword>
<dbReference type="PANTHER" id="PTHR39431">
    <property type="entry name" value="FRPA/C-RELATED PROTEIN"/>
    <property type="match status" value="1"/>
</dbReference>
<dbReference type="Pfam" id="PF06594">
    <property type="entry name" value="HCBP_related"/>
    <property type="match status" value="4"/>
</dbReference>
<feature type="domain" description="Haemolysin-type calcium binding-related" evidence="7">
    <location>
        <begin position="1021"/>
        <end position="1064"/>
    </location>
</feature>
<dbReference type="RefSeq" id="WP_175110297.1">
    <property type="nucleotide sequence ID" value="NZ_CADIKF010000009.1"/>
</dbReference>
<feature type="domain" description="Haemolysin-type calcium binding-related" evidence="7">
    <location>
        <begin position="1153"/>
        <end position="1197"/>
    </location>
</feature>
<dbReference type="Gene3D" id="1.10.490.30">
    <property type="entry name" value="Colicin"/>
    <property type="match status" value="1"/>
</dbReference>
<gene>
    <name evidence="8" type="ORF">LMG29739_01551</name>
</gene>
<keyword evidence="2" id="KW-0800">Toxin</keyword>
<evidence type="ECO:0000256" key="3">
    <source>
        <dbReference type="ARBA" id="ARBA00022737"/>
    </source>
</evidence>